<dbReference type="AlphaFoldDB" id="A0AAJ0G455"/>
<dbReference type="Proteomes" id="UP001271007">
    <property type="component" value="Unassembled WGS sequence"/>
</dbReference>
<name>A0AAJ0G455_9PEZI</name>
<gene>
    <name evidence="2" type="ORF">LTR09_011939</name>
</gene>
<organism evidence="2 3">
    <name type="scientific">Extremus antarcticus</name>
    <dbReference type="NCBI Taxonomy" id="702011"/>
    <lineage>
        <taxon>Eukaryota</taxon>
        <taxon>Fungi</taxon>
        <taxon>Dikarya</taxon>
        <taxon>Ascomycota</taxon>
        <taxon>Pezizomycotina</taxon>
        <taxon>Dothideomycetes</taxon>
        <taxon>Dothideomycetidae</taxon>
        <taxon>Mycosphaerellales</taxon>
        <taxon>Extremaceae</taxon>
        <taxon>Extremus</taxon>
    </lineage>
</organism>
<protein>
    <recommendedName>
        <fullName evidence="1">F-box/LRR-repeat protein 15/At3g58940/PEG3-like LRR domain-containing protein</fullName>
    </recommendedName>
</protein>
<evidence type="ECO:0000313" key="3">
    <source>
        <dbReference type="Proteomes" id="UP001271007"/>
    </source>
</evidence>
<dbReference type="EMBL" id="JAWDJX010000086">
    <property type="protein sequence ID" value="KAK3046591.1"/>
    <property type="molecule type" value="Genomic_DNA"/>
</dbReference>
<dbReference type="Pfam" id="PF24758">
    <property type="entry name" value="LRR_At5g56370"/>
    <property type="match status" value="1"/>
</dbReference>
<reference evidence="2" key="1">
    <citation type="submission" date="2023-04" db="EMBL/GenBank/DDBJ databases">
        <title>Black Yeasts Isolated from many extreme environments.</title>
        <authorList>
            <person name="Coleine C."/>
            <person name="Stajich J.E."/>
            <person name="Selbmann L."/>
        </authorList>
    </citation>
    <scope>NUCLEOTIDE SEQUENCE</scope>
    <source>
        <strain evidence="2">CCFEE 5312</strain>
    </source>
</reference>
<dbReference type="InterPro" id="IPR032675">
    <property type="entry name" value="LRR_dom_sf"/>
</dbReference>
<evidence type="ECO:0000313" key="2">
    <source>
        <dbReference type="EMBL" id="KAK3046591.1"/>
    </source>
</evidence>
<proteinExistence type="predicted"/>
<feature type="domain" description="F-box/LRR-repeat protein 15/At3g58940/PEG3-like LRR" evidence="1">
    <location>
        <begin position="226"/>
        <end position="306"/>
    </location>
</feature>
<comment type="caution">
    <text evidence="2">The sequence shown here is derived from an EMBL/GenBank/DDBJ whole genome shotgun (WGS) entry which is preliminary data.</text>
</comment>
<dbReference type="InterPro" id="IPR055411">
    <property type="entry name" value="LRR_FXL15/At3g58940/PEG3-like"/>
</dbReference>
<keyword evidence="3" id="KW-1185">Reference proteome</keyword>
<sequence length="417" mass="47574">MWDLRRTCKVIHSKTFDYFARTAFRAVVVRMGYSGLCKVAAISQHPQFAAKVQTILCYGHELHDEGLEAKEYDEAEDMIESSDVTPEICRLLQEQIRLTNLGQMDRSFVERSATDGIMLALAFQRFTNLKELLMPCVNLQHEAKYIRRKHHGEGPSTDHTFSILLSSAAHAILRPKTIRVVHYSPSATIEAVLLSTLSMPNEILCCLSELRELQLRLQTRSSAYRNPSTWKSHLATFLSRCPQLRYLTLSFLNDWEDTESVISAVATQVHFPRLEELSLGGIRCSGGDLCRFLQSHPDLRKLDLDGFDITGSASYASILKMLSNTHTRLQNFSSCQIAQNSFRVYLETLGKIGSNPYRPSSSKEPEDFFDDFEQVHYPHIFTAQIEEWEGVQQRLALMSEDLVVSHISYHPLYDSEQ</sequence>
<dbReference type="Gene3D" id="3.80.10.10">
    <property type="entry name" value="Ribonuclease Inhibitor"/>
    <property type="match status" value="1"/>
</dbReference>
<evidence type="ECO:0000259" key="1">
    <source>
        <dbReference type="Pfam" id="PF24758"/>
    </source>
</evidence>
<dbReference type="SUPFAM" id="SSF52047">
    <property type="entry name" value="RNI-like"/>
    <property type="match status" value="1"/>
</dbReference>
<accession>A0AAJ0G455</accession>